<accession>A0A8X7PXT9</accession>
<sequence>MPSTSTLGIQDGVYGAMMVFTYVNGRSADSADVPGLILATSFGASVYDQKKRQARESSCSNGRRTSGRSSGGIGR</sequence>
<dbReference type="Proteomes" id="UP000886595">
    <property type="component" value="Unassembled WGS sequence"/>
</dbReference>
<comment type="caution">
    <text evidence="2">The sequence shown here is derived from an EMBL/GenBank/DDBJ whole genome shotgun (WGS) entry which is preliminary data.</text>
</comment>
<gene>
    <name evidence="2" type="ORF">Bca52824_078651</name>
</gene>
<dbReference type="OrthoDB" id="513574at2759"/>
<dbReference type="AlphaFoldDB" id="A0A8X7PXT9"/>
<dbReference type="InterPro" id="IPR021788">
    <property type="entry name" value="CPP1-like"/>
</dbReference>
<feature type="compositionally biased region" description="Low complexity" evidence="1">
    <location>
        <begin position="57"/>
        <end position="68"/>
    </location>
</feature>
<feature type="region of interest" description="Disordered" evidence="1">
    <location>
        <begin position="50"/>
        <end position="75"/>
    </location>
</feature>
<evidence type="ECO:0000256" key="1">
    <source>
        <dbReference type="SAM" id="MobiDB-lite"/>
    </source>
</evidence>
<evidence type="ECO:0000313" key="2">
    <source>
        <dbReference type="EMBL" id="KAG2259357.1"/>
    </source>
</evidence>
<proteinExistence type="predicted"/>
<evidence type="ECO:0000313" key="3">
    <source>
        <dbReference type="Proteomes" id="UP000886595"/>
    </source>
</evidence>
<organism evidence="2 3">
    <name type="scientific">Brassica carinata</name>
    <name type="common">Ethiopian mustard</name>
    <name type="synonym">Abyssinian cabbage</name>
    <dbReference type="NCBI Taxonomy" id="52824"/>
    <lineage>
        <taxon>Eukaryota</taxon>
        <taxon>Viridiplantae</taxon>
        <taxon>Streptophyta</taxon>
        <taxon>Embryophyta</taxon>
        <taxon>Tracheophyta</taxon>
        <taxon>Spermatophyta</taxon>
        <taxon>Magnoliopsida</taxon>
        <taxon>eudicotyledons</taxon>
        <taxon>Gunneridae</taxon>
        <taxon>Pentapetalae</taxon>
        <taxon>rosids</taxon>
        <taxon>malvids</taxon>
        <taxon>Brassicales</taxon>
        <taxon>Brassicaceae</taxon>
        <taxon>Brassiceae</taxon>
        <taxon>Brassica</taxon>
    </lineage>
</organism>
<reference evidence="2 3" key="1">
    <citation type="submission" date="2020-02" db="EMBL/GenBank/DDBJ databases">
        <authorList>
            <person name="Ma Q."/>
            <person name="Huang Y."/>
            <person name="Song X."/>
            <person name="Pei D."/>
        </authorList>
    </citation>
    <scope>NUCLEOTIDE SEQUENCE [LARGE SCALE GENOMIC DNA]</scope>
    <source>
        <strain evidence="2">Sxm20200214</strain>
        <tissue evidence="2">Leaf</tissue>
    </source>
</reference>
<keyword evidence="3" id="KW-1185">Reference proteome</keyword>
<dbReference type="Pfam" id="PF11833">
    <property type="entry name" value="CPP1-like"/>
    <property type="match status" value="1"/>
</dbReference>
<protein>
    <submittedName>
        <fullName evidence="2">Uncharacterized protein</fullName>
    </submittedName>
</protein>
<dbReference type="EMBL" id="JAAMPC010000015">
    <property type="protein sequence ID" value="KAG2259357.1"/>
    <property type="molecule type" value="Genomic_DNA"/>
</dbReference>
<name>A0A8X7PXT9_BRACI</name>